<dbReference type="PANTHER" id="PTHR18895:SF74">
    <property type="entry name" value="MTRF1L RELEASE FACTOR GLUTAMINE METHYLTRANSFERASE"/>
    <property type="match status" value="1"/>
</dbReference>
<dbReference type="SUPFAM" id="SSF53335">
    <property type="entry name" value="S-adenosyl-L-methionine-dependent methyltransferases"/>
    <property type="match status" value="1"/>
</dbReference>
<dbReference type="PANTHER" id="PTHR18895">
    <property type="entry name" value="HEMK METHYLTRANSFERASE"/>
    <property type="match status" value="1"/>
</dbReference>
<dbReference type="InterPro" id="IPR007848">
    <property type="entry name" value="Small_mtfrase_dom"/>
</dbReference>
<feature type="domain" description="Methyltransferase small" evidence="1">
    <location>
        <begin position="51"/>
        <end position="135"/>
    </location>
</feature>
<keyword evidence="3" id="KW-1185">Reference proteome</keyword>
<organism evidence="2 3">
    <name type="scientific">Nocardioides salarius</name>
    <dbReference type="NCBI Taxonomy" id="374513"/>
    <lineage>
        <taxon>Bacteria</taxon>
        <taxon>Bacillati</taxon>
        <taxon>Actinomycetota</taxon>
        <taxon>Actinomycetes</taxon>
        <taxon>Propionibacteriales</taxon>
        <taxon>Nocardioidaceae</taxon>
        <taxon>Nocardioides</taxon>
    </lineage>
</organism>
<protein>
    <submittedName>
        <fullName evidence="2">Release factor glutamine methyltransferase</fullName>
        <ecNumber evidence="2">2.1.1.297</ecNumber>
    </submittedName>
</protein>
<dbReference type="Gene3D" id="3.40.50.150">
    <property type="entry name" value="Vaccinia Virus protein VP39"/>
    <property type="match status" value="1"/>
</dbReference>
<name>A0ABS2M9E3_9ACTN</name>
<evidence type="ECO:0000259" key="1">
    <source>
        <dbReference type="Pfam" id="PF05175"/>
    </source>
</evidence>
<evidence type="ECO:0000313" key="3">
    <source>
        <dbReference type="Proteomes" id="UP000732378"/>
    </source>
</evidence>
<dbReference type="EC" id="2.1.1.297" evidence="2"/>
<dbReference type="Proteomes" id="UP000732378">
    <property type="component" value="Unassembled WGS sequence"/>
</dbReference>
<keyword evidence="2" id="KW-0808">Transferase</keyword>
<dbReference type="RefSeq" id="WP_193669989.1">
    <property type="nucleotide sequence ID" value="NZ_JACDTV010000011.1"/>
</dbReference>
<keyword evidence="2" id="KW-0489">Methyltransferase</keyword>
<reference evidence="2 3" key="1">
    <citation type="submission" date="2021-01" db="EMBL/GenBank/DDBJ databases">
        <title>Sequencing the genomes of 1000 actinobacteria strains.</title>
        <authorList>
            <person name="Klenk H.-P."/>
        </authorList>
    </citation>
    <scope>NUCLEOTIDE SEQUENCE [LARGE SCALE GENOMIC DNA]</scope>
    <source>
        <strain evidence="2 3">DSM 18239</strain>
    </source>
</reference>
<sequence>MPAPTPERTPATSPETSLRRMGFGPLEIAYDDSVLEPRPWTQAQSLWARELLDAAPAGRVLELCAGVGHIGLLAVHGTDRSIACVDLSPRAVELLVANAEANAMAAQVDVVHTDLARLPLDEERFALVVADPPWVPSAEVGRYPADPTLAIDGGPQGLDVARACIRAAGACLAGDGLLVLQLGTPEQAASLAPDLAAAGLRTVEVRALERGTLVRADRL</sequence>
<dbReference type="InterPro" id="IPR050320">
    <property type="entry name" value="N5-glutamine_MTase"/>
</dbReference>
<comment type="caution">
    <text evidence="2">The sequence shown here is derived from an EMBL/GenBank/DDBJ whole genome shotgun (WGS) entry which is preliminary data.</text>
</comment>
<evidence type="ECO:0000313" key="2">
    <source>
        <dbReference type="EMBL" id="MBM7507813.1"/>
    </source>
</evidence>
<dbReference type="InterPro" id="IPR029063">
    <property type="entry name" value="SAM-dependent_MTases_sf"/>
</dbReference>
<dbReference type="PROSITE" id="PS00092">
    <property type="entry name" value="N6_MTASE"/>
    <property type="match status" value="1"/>
</dbReference>
<dbReference type="GO" id="GO:0102559">
    <property type="term" value="F:peptide chain release factor N(5)-glutamine methyltransferase activity"/>
    <property type="evidence" value="ECO:0007669"/>
    <property type="project" value="UniProtKB-EC"/>
</dbReference>
<dbReference type="CDD" id="cd02440">
    <property type="entry name" value="AdoMet_MTases"/>
    <property type="match status" value="1"/>
</dbReference>
<dbReference type="InterPro" id="IPR002052">
    <property type="entry name" value="DNA_methylase_N6_adenine_CS"/>
</dbReference>
<dbReference type="EMBL" id="JAFBBZ010000001">
    <property type="protein sequence ID" value="MBM7507813.1"/>
    <property type="molecule type" value="Genomic_DNA"/>
</dbReference>
<proteinExistence type="predicted"/>
<gene>
    <name evidence="2" type="ORF">JOE61_001627</name>
</gene>
<accession>A0ABS2M9E3</accession>
<dbReference type="GO" id="GO:0032259">
    <property type="term" value="P:methylation"/>
    <property type="evidence" value="ECO:0007669"/>
    <property type="project" value="UniProtKB-KW"/>
</dbReference>
<dbReference type="Pfam" id="PF05175">
    <property type="entry name" value="MTS"/>
    <property type="match status" value="1"/>
</dbReference>